<reference evidence="2" key="1">
    <citation type="submission" date="2018-12" db="EMBL/GenBank/DDBJ databases">
        <authorList>
            <person name="Sun L."/>
            <person name="Chen Z."/>
        </authorList>
    </citation>
    <scope>NUCLEOTIDE SEQUENCE [LARGE SCALE GENOMIC DNA]</scope>
    <source>
        <strain evidence="2">3-2-2</strain>
    </source>
</reference>
<comment type="caution">
    <text evidence="2">The sequence shown here is derived from an EMBL/GenBank/DDBJ whole genome shotgun (WGS) entry which is preliminary data.</text>
</comment>
<evidence type="ECO:0000313" key="2">
    <source>
        <dbReference type="EMBL" id="RST71833.1"/>
    </source>
</evidence>
<dbReference type="EMBL" id="QYTV02000011">
    <property type="protein sequence ID" value="RST71833.1"/>
    <property type="molecule type" value="Genomic_DNA"/>
</dbReference>
<accession>A0A429XUL6</accession>
<evidence type="ECO:0000313" key="3">
    <source>
        <dbReference type="Proteomes" id="UP000287156"/>
    </source>
</evidence>
<feature type="domain" description="NERD" evidence="1">
    <location>
        <begin position="37"/>
        <end position="147"/>
    </location>
</feature>
<dbReference type="InterPro" id="IPR011528">
    <property type="entry name" value="NERD"/>
</dbReference>
<sequence>MVIKPYKETLPLQIMRCLIPRYKLPPDAKQSYFYMEKGHEGEQKFAALLESLSNNFIILHDLLLVHDSTIFQIDALLITHKTIYLFEVKNYEGEFYIESDIWYTLSGKEIKNPLLQLNRCVSLLRQFLQKSGFKLPIKGKVIFINPEFTLYQAPPQLTIVLPSQLNRFLSQFNGNFPTPGKSLKKIADIIVANHVNEASHRPSHYDYDQLKKGIVCKQCKSLSTSYIRRLVVCDDCNYEEDVDSSVKRSIKEFQLLFPQENITTSIIHEWCRVTPLKLIRRVLVRYFTMKGQGKNIYYVDSNR</sequence>
<proteinExistence type="predicted"/>
<dbReference type="AlphaFoldDB" id="A0A429XUL6"/>
<dbReference type="OrthoDB" id="2164794at2"/>
<keyword evidence="3" id="KW-1185">Reference proteome</keyword>
<gene>
    <name evidence="2" type="ORF">D4T97_018120</name>
</gene>
<organism evidence="2 3">
    <name type="scientific">Siminovitchia acidinfaciens</name>
    <dbReference type="NCBI Taxonomy" id="2321395"/>
    <lineage>
        <taxon>Bacteria</taxon>
        <taxon>Bacillati</taxon>
        <taxon>Bacillota</taxon>
        <taxon>Bacilli</taxon>
        <taxon>Bacillales</taxon>
        <taxon>Bacillaceae</taxon>
        <taxon>Siminovitchia</taxon>
    </lineage>
</organism>
<dbReference type="Proteomes" id="UP000287156">
    <property type="component" value="Unassembled WGS sequence"/>
</dbReference>
<dbReference type="Pfam" id="PF08378">
    <property type="entry name" value="NERD"/>
    <property type="match status" value="1"/>
</dbReference>
<protein>
    <submittedName>
        <fullName evidence="2">NERD domain-containing protein</fullName>
    </submittedName>
</protein>
<evidence type="ECO:0000259" key="1">
    <source>
        <dbReference type="PROSITE" id="PS50965"/>
    </source>
</evidence>
<dbReference type="PROSITE" id="PS50965">
    <property type="entry name" value="NERD"/>
    <property type="match status" value="1"/>
</dbReference>
<name>A0A429XUL6_9BACI</name>